<organism evidence="1 2">
    <name type="scientific">Candidatus Magnetobacterium casense</name>
    <dbReference type="NCBI Taxonomy" id="1455061"/>
    <lineage>
        <taxon>Bacteria</taxon>
        <taxon>Pseudomonadati</taxon>
        <taxon>Nitrospirota</taxon>
        <taxon>Thermodesulfovibrionia</taxon>
        <taxon>Thermodesulfovibrionales</taxon>
        <taxon>Candidatus Magnetobacteriaceae</taxon>
        <taxon>Candidatus Magnetobacterium</taxon>
    </lineage>
</organism>
<sequence>MLTTMPGCRYHITMHQKYDIALKDIIKDIPRQFLKILTGYDSWQFMDVQFPDIQARQPDIVIKTSDGTIIHIEIQSTNDSTMLKRMYLYSGFIYNQYDVLPIQIVLYIGKKPLNMPSSVELGGIKYAYRLVDIHTINGNQLITGDSPDDCLLAILCKTDDVDGTIKKILDIFYPMPYKERKNYVIKLLYLSELVNLYKKVKAEVMNMPITIDIEDSEIFRDVFMKGNLEGELKGELKGIEGMLDIKYGYEGLGLMDMVRTIGTIDKLDAFSKLIRKSTSIAELRAYLSDKV</sequence>
<gene>
    <name evidence="1" type="ORF">HWQ67_08955</name>
</gene>
<protein>
    <recommendedName>
        <fullName evidence="3">Transposase (putative) YhgA-like domain-containing protein</fullName>
    </recommendedName>
</protein>
<reference evidence="1 2" key="1">
    <citation type="journal article" date="2020" name="J Geophys Res Biogeosci">
        <title>Magnetotaxis as an Adaptation to Enable Bacterial Shuttling of Microbial Sulfur and Sulfur Cycling Across Aquatic Oxic#Anoxic Interfaces.</title>
        <authorList>
            <person name="Li J."/>
            <person name="Liu P."/>
            <person name="Wang J."/>
            <person name="Roberts A.P."/>
            <person name="Pan Y."/>
        </authorList>
    </citation>
    <scope>NUCLEOTIDE SEQUENCE [LARGE SCALE GENOMIC DNA]</scope>
    <source>
        <strain evidence="1 2">MYR-1_YQ</strain>
    </source>
</reference>
<accession>A0ABS6RYJ7</accession>
<dbReference type="RefSeq" id="WP_218252343.1">
    <property type="nucleotide sequence ID" value="NZ_JABXWD010000141.1"/>
</dbReference>
<comment type="caution">
    <text evidence="1">The sequence shown here is derived from an EMBL/GenBank/DDBJ whole genome shotgun (WGS) entry which is preliminary data.</text>
</comment>
<dbReference type="EMBL" id="JABXWD010000141">
    <property type="protein sequence ID" value="MBV6341714.1"/>
    <property type="molecule type" value="Genomic_DNA"/>
</dbReference>
<dbReference type="Proteomes" id="UP001196980">
    <property type="component" value="Unassembled WGS sequence"/>
</dbReference>
<keyword evidence="2" id="KW-1185">Reference proteome</keyword>
<proteinExistence type="predicted"/>
<evidence type="ECO:0000313" key="2">
    <source>
        <dbReference type="Proteomes" id="UP001196980"/>
    </source>
</evidence>
<name>A0ABS6RYJ7_9BACT</name>
<evidence type="ECO:0008006" key="3">
    <source>
        <dbReference type="Google" id="ProtNLM"/>
    </source>
</evidence>
<evidence type="ECO:0000313" key="1">
    <source>
        <dbReference type="EMBL" id="MBV6341714.1"/>
    </source>
</evidence>